<dbReference type="RefSeq" id="WP_186411150.1">
    <property type="nucleotide sequence ID" value="NZ_FLQY01000180.1"/>
</dbReference>
<dbReference type="Proteomes" id="UP000199600">
    <property type="component" value="Unassembled WGS sequence"/>
</dbReference>
<organism evidence="2 3">
    <name type="scientific">Candidatus Propionivibrio aalborgensis</name>
    <dbReference type="NCBI Taxonomy" id="1860101"/>
    <lineage>
        <taxon>Bacteria</taxon>
        <taxon>Pseudomonadati</taxon>
        <taxon>Pseudomonadota</taxon>
        <taxon>Betaproteobacteria</taxon>
        <taxon>Rhodocyclales</taxon>
        <taxon>Rhodocyclaceae</taxon>
        <taxon>Propionivibrio</taxon>
    </lineage>
</organism>
<evidence type="ECO:0000313" key="3">
    <source>
        <dbReference type="Proteomes" id="UP000199600"/>
    </source>
</evidence>
<dbReference type="AlphaFoldDB" id="A0A1A8XUG3"/>
<protein>
    <recommendedName>
        <fullName evidence="4">Tfp pilus assembly protein PilX</fullName>
    </recommendedName>
</protein>
<proteinExistence type="predicted"/>
<name>A0A1A8XUG3_9RHOO</name>
<evidence type="ECO:0008006" key="4">
    <source>
        <dbReference type="Google" id="ProtNLM"/>
    </source>
</evidence>
<gene>
    <name evidence="2" type="ORF">PROAA_2600010</name>
</gene>
<keyword evidence="3" id="KW-1185">Reference proteome</keyword>
<dbReference type="EMBL" id="FLQY01000180">
    <property type="protein sequence ID" value="SBT08202.1"/>
    <property type="molecule type" value="Genomic_DNA"/>
</dbReference>
<sequence length="216" mass="22628">MNNLSFSRTEYRGAGTQRGLVLFFALIALVAMSLAALALVRSVDTSTLISGNLAFRQAATTSADGGVENSVAVMTAMQAANDALATPKNVYLDATQIFNVTNAATGYYSNVDPTLDLFATTTWVDGVSSTATTDNSGNTYRSVIQRMCRVANQVVSKPNCLFSGAATDNSGKAVPLPSQICAGPGCPAAGQSPQYRVTVRVTGPKNTISYIQAMVY</sequence>
<accession>A0A1A8XUG3</accession>
<keyword evidence="1" id="KW-0472">Membrane</keyword>
<evidence type="ECO:0000313" key="2">
    <source>
        <dbReference type="EMBL" id="SBT08202.1"/>
    </source>
</evidence>
<feature type="transmembrane region" description="Helical" evidence="1">
    <location>
        <begin position="20"/>
        <end position="40"/>
    </location>
</feature>
<keyword evidence="1" id="KW-0812">Transmembrane</keyword>
<reference evidence="2 3" key="1">
    <citation type="submission" date="2016-06" db="EMBL/GenBank/DDBJ databases">
        <authorList>
            <person name="Kjaerup R.B."/>
            <person name="Dalgaard T.S."/>
            <person name="Juul-Madsen H.R."/>
        </authorList>
    </citation>
    <scope>NUCLEOTIDE SEQUENCE [LARGE SCALE GENOMIC DNA]</scope>
    <source>
        <strain evidence="2">2</strain>
    </source>
</reference>
<evidence type="ECO:0000256" key="1">
    <source>
        <dbReference type="SAM" id="Phobius"/>
    </source>
</evidence>
<keyword evidence="1" id="KW-1133">Transmembrane helix</keyword>